<evidence type="ECO:0000313" key="6">
    <source>
        <dbReference type="Proteomes" id="UP000251540"/>
    </source>
</evidence>
<dbReference type="AlphaFoldDB" id="A0A7Z1Q882"/>
<dbReference type="InterPro" id="IPR007337">
    <property type="entry name" value="RelB/DinJ"/>
</dbReference>
<comment type="caution">
    <text evidence="4">The sequence shown here is derived from an EMBL/GenBank/DDBJ whole genome shotgun (WGS) entry which is preliminary data.</text>
</comment>
<dbReference type="GO" id="GO:0043565">
    <property type="term" value="F:sequence-specific DNA binding"/>
    <property type="evidence" value="ECO:0007669"/>
    <property type="project" value="UniProtKB-ARBA"/>
</dbReference>
<dbReference type="RefSeq" id="WP_154708186.1">
    <property type="nucleotide sequence ID" value="NZ_QARO01000056.1"/>
</dbReference>
<protein>
    <recommendedName>
        <fullName evidence="2">TraD/TraG TraM recognition site domain-containing protein</fullName>
    </recommendedName>
</protein>
<gene>
    <name evidence="4" type="ORF">DAX73_27325</name>
    <name evidence="3" type="ORF">DAX92_27685</name>
</gene>
<reference evidence="5 6" key="1">
    <citation type="submission" date="2018-04" db="EMBL/GenBank/DDBJ databases">
        <title>Whole genome sequencing of Salmonella enterica.</title>
        <authorList>
            <person name="Bell R."/>
        </authorList>
    </citation>
    <scope>NUCLEOTIDE SEQUENCE [LARGE SCALE GENOMIC DNA]</scope>
    <source>
        <strain evidence="3 6">CFSAN058609</strain>
        <strain evidence="4 5">CFSAN058610</strain>
    </source>
</reference>
<dbReference type="InterPro" id="IPR013321">
    <property type="entry name" value="Arc_rbn_hlx_hlx"/>
</dbReference>
<dbReference type="Pfam" id="PF04221">
    <property type="entry name" value="RelB"/>
    <property type="match status" value="1"/>
</dbReference>
<evidence type="ECO:0000259" key="2">
    <source>
        <dbReference type="Pfam" id="PF12696"/>
    </source>
</evidence>
<dbReference type="InterPro" id="IPR032689">
    <property type="entry name" value="TraG-D_C"/>
</dbReference>
<accession>A0A7Z1Q882</accession>
<evidence type="ECO:0000313" key="4">
    <source>
        <dbReference type="EMBL" id="PUF50699.1"/>
    </source>
</evidence>
<feature type="region of interest" description="Disordered" evidence="1">
    <location>
        <begin position="92"/>
        <end position="112"/>
    </location>
</feature>
<evidence type="ECO:0000256" key="1">
    <source>
        <dbReference type="SAM" id="MobiDB-lite"/>
    </source>
</evidence>
<dbReference type="EMBL" id="QARP01000068">
    <property type="protein sequence ID" value="PUF26033.1"/>
    <property type="molecule type" value="Genomic_DNA"/>
</dbReference>
<dbReference type="EMBL" id="QARO01000056">
    <property type="protein sequence ID" value="PUF50699.1"/>
    <property type="molecule type" value="Genomic_DNA"/>
</dbReference>
<dbReference type="Proteomes" id="UP000251540">
    <property type="component" value="Unassembled WGS sequence"/>
</dbReference>
<dbReference type="Gene3D" id="1.10.1220.10">
    <property type="entry name" value="Met repressor-like"/>
    <property type="match status" value="1"/>
</dbReference>
<evidence type="ECO:0000313" key="5">
    <source>
        <dbReference type="Proteomes" id="UP000251351"/>
    </source>
</evidence>
<organism evidence="4 5">
    <name type="scientific">Salmonella enterica I</name>
    <dbReference type="NCBI Taxonomy" id="59201"/>
    <lineage>
        <taxon>Bacteria</taxon>
        <taxon>Pseudomonadati</taxon>
        <taxon>Pseudomonadota</taxon>
        <taxon>Gammaproteobacteria</taxon>
        <taxon>Enterobacterales</taxon>
        <taxon>Enterobacteriaceae</taxon>
        <taxon>Salmonella</taxon>
    </lineage>
</organism>
<feature type="domain" description="TraD/TraG TraM recognition site" evidence="2">
    <location>
        <begin position="64"/>
        <end position="93"/>
    </location>
</feature>
<sequence length="112" mass="12296">MLNVRIDEDLKKKAETVLTEQGMTATDAVTALYRFIAEHGRMPVQSRVVTMDDAVEMLVFAKSDTSQLERVYGEKNASTLLANTNVKMIFAESGTPSDTEPPGKQASGTDKR</sequence>
<name>A0A7Z1Q882_SALET</name>
<dbReference type="Proteomes" id="UP000251351">
    <property type="component" value="Unassembled WGS sequence"/>
</dbReference>
<evidence type="ECO:0000313" key="3">
    <source>
        <dbReference type="EMBL" id="PUF26033.1"/>
    </source>
</evidence>
<dbReference type="GO" id="GO:0006355">
    <property type="term" value="P:regulation of DNA-templated transcription"/>
    <property type="evidence" value="ECO:0007669"/>
    <property type="project" value="InterPro"/>
</dbReference>
<dbReference type="Pfam" id="PF12696">
    <property type="entry name" value="TraG-D_C"/>
    <property type="match status" value="1"/>
</dbReference>
<proteinExistence type="predicted"/>